<dbReference type="AlphaFoldDB" id="A0A1U7CJZ8"/>
<evidence type="ECO:0000313" key="2">
    <source>
        <dbReference type="EMBL" id="APW59264.1"/>
    </source>
</evidence>
<proteinExistence type="predicted"/>
<organism evidence="2 3">
    <name type="scientific">Paludisphaera borealis</name>
    <dbReference type="NCBI Taxonomy" id="1387353"/>
    <lineage>
        <taxon>Bacteria</taxon>
        <taxon>Pseudomonadati</taxon>
        <taxon>Planctomycetota</taxon>
        <taxon>Planctomycetia</taxon>
        <taxon>Isosphaerales</taxon>
        <taxon>Isosphaeraceae</taxon>
        <taxon>Paludisphaera</taxon>
    </lineage>
</organism>
<dbReference type="KEGG" id="pbor:BSF38_00680"/>
<name>A0A1U7CJZ8_9BACT</name>
<keyword evidence="3" id="KW-1185">Reference proteome</keyword>
<dbReference type="NCBIfam" id="TIGR02595">
    <property type="entry name" value="PEP_CTERM"/>
    <property type="match status" value="1"/>
</dbReference>
<feature type="chain" id="PRO_5012549901" description="PEP-CTERM protein-sorting domain-containing protein" evidence="1">
    <location>
        <begin position="35"/>
        <end position="269"/>
    </location>
</feature>
<dbReference type="InterPro" id="IPR013424">
    <property type="entry name" value="Ice-binding_C"/>
</dbReference>
<dbReference type="OrthoDB" id="303587at2"/>
<accession>A0A1U7CJZ8</accession>
<dbReference type="Proteomes" id="UP000186309">
    <property type="component" value="Chromosome"/>
</dbReference>
<gene>
    <name evidence="2" type="ORF">BSF38_00680</name>
</gene>
<keyword evidence="1" id="KW-0732">Signal</keyword>
<sequence length="269" mass="27638">MPRQPRRRAARASLSRRLALGFGLIAAASSPALASTIATTYALTADEQGKATVLDQSGRTVPLRRGVLPTYIVYRLDGSAKLPDGLPTLAVRPSLSRGATGPLRLDASGQSALNAALASNGQAAVLTPRQTYLVESLASVSAAAATATATPAAATTTTHASLVTAAVDKADATAKHWYGTSASAFKRWSNEIRSSLGGRLKLRSPRIVDHKPPAPTPSFTTTNTAAQVLVPPHGATAAQVLAAPVPEPASILVFAVAGIAAGIRLRKRS</sequence>
<dbReference type="EMBL" id="CP019082">
    <property type="protein sequence ID" value="APW59264.1"/>
    <property type="molecule type" value="Genomic_DNA"/>
</dbReference>
<evidence type="ECO:0008006" key="4">
    <source>
        <dbReference type="Google" id="ProtNLM"/>
    </source>
</evidence>
<reference evidence="3" key="1">
    <citation type="submission" date="2016-12" db="EMBL/GenBank/DDBJ databases">
        <title>Comparative genomics of four Isosphaeraceae planctomycetes: a common pool of plasmids and glycoside hydrolase genes.</title>
        <authorList>
            <person name="Ivanova A."/>
        </authorList>
    </citation>
    <scope>NUCLEOTIDE SEQUENCE [LARGE SCALE GENOMIC DNA]</scope>
    <source>
        <strain evidence="3">PX4</strain>
    </source>
</reference>
<dbReference type="RefSeq" id="WP_076343469.1">
    <property type="nucleotide sequence ID" value="NZ_CP019082.1"/>
</dbReference>
<evidence type="ECO:0000313" key="3">
    <source>
        <dbReference type="Proteomes" id="UP000186309"/>
    </source>
</evidence>
<feature type="signal peptide" evidence="1">
    <location>
        <begin position="1"/>
        <end position="34"/>
    </location>
</feature>
<evidence type="ECO:0000256" key="1">
    <source>
        <dbReference type="SAM" id="SignalP"/>
    </source>
</evidence>
<protein>
    <recommendedName>
        <fullName evidence="4">PEP-CTERM protein-sorting domain-containing protein</fullName>
    </recommendedName>
</protein>